<comment type="caution">
    <text evidence="8">The sequence shown here is derived from an EMBL/GenBank/DDBJ whole genome shotgun (WGS) entry which is preliminary data.</text>
</comment>
<dbReference type="RefSeq" id="WP_058635455.1">
    <property type="nucleotide sequence ID" value="NZ_LDPZ01000026.1"/>
</dbReference>
<evidence type="ECO:0000256" key="1">
    <source>
        <dbReference type="ARBA" id="ARBA00022448"/>
    </source>
</evidence>
<evidence type="ECO:0000256" key="2">
    <source>
        <dbReference type="ARBA" id="ARBA00022617"/>
    </source>
</evidence>
<sequence length="145" mass="15259">MSRRLGLLAWLLPALGACGDGNREARRSQLGPDPTLEQRMAIADPAAGASLYGPCSACHTIGRGGPDLAGPNLHGVMGAPIGHRLQRYGYTAALRSVGGVWSDAAMDAWLASPSRFAPGTKMNYPGMADPLERADLIAYLKSQSR</sequence>
<dbReference type="PANTHER" id="PTHR11961">
    <property type="entry name" value="CYTOCHROME C"/>
    <property type="match status" value="1"/>
</dbReference>
<dbReference type="GO" id="GO:0009055">
    <property type="term" value="F:electron transfer activity"/>
    <property type="evidence" value="ECO:0007669"/>
    <property type="project" value="InterPro"/>
</dbReference>
<dbReference type="GO" id="GO:0046872">
    <property type="term" value="F:metal ion binding"/>
    <property type="evidence" value="ECO:0007669"/>
    <property type="project" value="UniProtKB-KW"/>
</dbReference>
<keyword evidence="3 6" id="KW-0479">Metal-binding</keyword>
<evidence type="ECO:0000256" key="6">
    <source>
        <dbReference type="PROSITE-ProRule" id="PRU00433"/>
    </source>
</evidence>
<dbReference type="SUPFAM" id="SSF46626">
    <property type="entry name" value="Cytochrome c"/>
    <property type="match status" value="1"/>
</dbReference>
<dbReference type="STRING" id="401562.NS365_04465"/>
<dbReference type="EMBL" id="LDPZ01000026">
    <property type="protein sequence ID" value="KTQ94981.1"/>
    <property type="molecule type" value="Genomic_DNA"/>
</dbReference>
<evidence type="ECO:0000256" key="3">
    <source>
        <dbReference type="ARBA" id="ARBA00022723"/>
    </source>
</evidence>
<dbReference type="Pfam" id="PF00034">
    <property type="entry name" value="Cytochrom_C"/>
    <property type="match status" value="1"/>
</dbReference>
<proteinExistence type="predicted"/>
<name>A0A175R8V3_9HYPH</name>
<evidence type="ECO:0000313" key="9">
    <source>
        <dbReference type="Proteomes" id="UP000078272"/>
    </source>
</evidence>
<organism evidence="8 9">
    <name type="scientific">Aureimonas ureilytica</name>
    <dbReference type="NCBI Taxonomy" id="401562"/>
    <lineage>
        <taxon>Bacteria</taxon>
        <taxon>Pseudomonadati</taxon>
        <taxon>Pseudomonadota</taxon>
        <taxon>Alphaproteobacteria</taxon>
        <taxon>Hyphomicrobiales</taxon>
        <taxon>Aurantimonadaceae</taxon>
        <taxon>Aureimonas</taxon>
    </lineage>
</organism>
<dbReference type="AlphaFoldDB" id="A0A175R8V3"/>
<dbReference type="InterPro" id="IPR009056">
    <property type="entry name" value="Cyt_c-like_dom"/>
</dbReference>
<keyword evidence="5 6" id="KW-0408">Iron</keyword>
<dbReference type="PATRIC" id="fig|401562.3.peg.2340"/>
<dbReference type="PRINTS" id="PR00604">
    <property type="entry name" value="CYTCHRMECIAB"/>
</dbReference>
<dbReference type="Gene3D" id="1.10.760.10">
    <property type="entry name" value="Cytochrome c-like domain"/>
    <property type="match status" value="1"/>
</dbReference>
<feature type="domain" description="Cytochrome c" evidence="7">
    <location>
        <begin position="43"/>
        <end position="144"/>
    </location>
</feature>
<protein>
    <submittedName>
        <fullName evidence="8">Cytochrome C</fullName>
    </submittedName>
</protein>
<keyword evidence="2 6" id="KW-0349">Heme</keyword>
<dbReference type="InterPro" id="IPR036909">
    <property type="entry name" value="Cyt_c-like_dom_sf"/>
</dbReference>
<evidence type="ECO:0000313" key="8">
    <source>
        <dbReference type="EMBL" id="KTQ94981.1"/>
    </source>
</evidence>
<evidence type="ECO:0000256" key="5">
    <source>
        <dbReference type="ARBA" id="ARBA00023004"/>
    </source>
</evidence>
<keyword evidence="4" id="KW-0249">Electron transport</keyword>
<dbReference type="OrthoDB" id="9805828at2"/>
<gene>
    <name evidence="8" type="ORF">NS226_13705</name>
</gene>
<dbReference type="InterPro" id="IPR002327">
    <property type="entry name" value="Cyt_c_1A/1B"/>
</dbReference>
<evidence type="ECO:0000256" key="4">
    <source>
        <dbReference type="ARBA" id="ARBA00022982"/>
    </source>
</evidence>
<evidence type="ECO:0000259" key="7">
    <source>
        <dbReference type="PROSITE" id="PS51007"/>
    </source>
</evidence>
<dbReference type="PROSITE" id="PS51007">
    <property type="entry name" value="CYTC"/>
    <property type="match status" value="1"/>
</dbReference>
<dbReference type="GO" id="GO:0020037">
    <property type="term" value="F:heme binding"/>
    <property type="evidence" value="ECO:0007669"/>
    <property type="project" value="InterPro"/>
</dbReference>
<dbReference type="Proteomes" id="UP000078272">
    <property type="component" value="Unassembled WGS sequence"/>
</dbReference>
<reference evidence="8 9" key="1">
    <citation type="journal article" date="2016" name="Front. Microbiol.">
        <title>Genomic Resource of Rice Seed Associated Bacteria.</title>
        <authorList>
            <person name="Midha S."/>
            <person name="Bansal K."/>
            <person name="Sharma S."/>
            <person name="Kumar N."/>
            <person name="Patil P.P."/>
            <person name="Chaudhry V."/>
            <person name="Patil P.B."/>
        </authorList>
    </citation>
    <scope>NUCLEOTIDE SEQUENCE [LARGE SCALE GENOMIC DNA]</scope>
    <source>
        <strain evidence="8 9">NS226</strain>
    </source>
</reference>
<keyword evidence="1" id="KW-0813">Transport</keyword>
<dbReference type="PROSITE" id="PS51257">
    <property type="entry name" value="PROKAR_LIPOPROTEIN"/>
    <property type="match status" value="1"/>
</dbReference>
<accession>A0A175R8V3</accession>